<sequence>MQDCSPEHSRGTRRSMSRLSEEKLHGQCKKMYFQQHTTDLTGGGFLYHRSSFPPNGQIIQGNDDDDDDNDDYHCPGSSIFNIPPNWLSYLWKKTYSKEK</sequence>
<reference evidence="2" key="2">
    <citation type="submission" date="2020-11" db="EMBL/GenBank/DDBJ databases">
        <authorList>
            <person name="McCartney M.A."/>
            <person name="Auch B."/>
            <person name="Kono T."/>
            <person name="Mallez S."/>
            <person name="Becker A."/>
            <person name="Gohl D.M."/>
            <person name="Silverstein K.A.T."/>
            <person name="Koren S."/>
            <person name="Bechman K.B."/>
            <person name="Herman A."/>
            <person name="Abrahante J.E."/>
            <person name="Garbe J."/>
        </authorList>
    </citation>
    <scope>NUCLEOTIDE SEQUENCE</scope>
    <source>
        <strain evidence="2">Duluth1</strain>
        <tissue evidence="2">Whole animal</tissue>
    </source>
</reference>
<accession>A0A9D4MX53</accession>
<feature type="compositionally biased region" description="Basic and acidic residues" evidence="1">
    <location>
        <begin position="1"/>
        <end position="10"/>
    </location>
</feature>
<dbReference type="Proteomes" id="UP000828390">
    <property type="component" value="Unassembled WGS sequence"/>
</dbReference>
<dbReference type="EMBL" id="JAIWYP010000001">
    <property type="protein sequence ID" value="KAH3883556.1"/>
    <property type="molecule type" value="Genomic_DNA"/>
</dbReference>
<feature type="region of interest" description="Disordered" evidence="1">
    <location>
        <begin position="1"/>
        <end position="23"/>
    </location>
</feature>
<feature type="region of interest" description="Disordered" evidence="1">
    <location>
        <begin position="51"/>
        <end position="70"/>
    </location>
</feature>
<organism evidence="2 3">
    <name type="scientific">Dreissena polymorpha</name>
    <name type="common">Zebra mussel</name>
    <name type="synonym">Mytilus polymorpha</name>
    <dbReference type="NCBI Taxonomy" id="45954"/>
    <lineage>
        <taxon>Eukaryota</taxon>
        <taxon>Metazoa</taxon>
        <taxon>Spiralia</taxon>
        <taxon>Lophotrochozoa</taxon>
        <taxon>Mollusca</taxon>
        <taxon>Bivalvia</taxon>
        <taxon>Autobranchia</taxon>
        <taxon>Heteroconchia</taxon>
        <taxon>Euheterodonta</taxon>
        <taxon>Imparidentia</taxon>
        <taxon>Neoheterodontei</taxon>
        <taxon>Myida</taxon>
        <taxon>Dreissenoidea</taxon>
        <taxon>Dreissenidae</taxon>
        <taxon>Dreissena</taxon>
    </lineage>
</organism>
<dbReference type="AlphaFoldDB" id="A0A9D4MX53"/>
<evidence type="ECO:0000313" key="2">
    <source>
        <dbReference type="EMBL" id="KAH3883556.1"/>
    </source>
</evidence>
<comment type="caution">
    <text evidence="2">The sequence shown here is derived from an EMBL/GenBank/DDBJ whole genome shotgun (WGS) entry which is preliminary data.</text>
</comment>
<protein>
    <submittedName>
        <fullName evidence="2">Uncharacterized protein</fullName>
    </submittedName>
</protein>
<proteinExistence type="predicted"/>
<evidence type="ECO:0000256" key="1">
    <source>
        <dbReference type="SAM" id="MobiDB-lite"/>
    </source>
</evidence>
<reference evidence="2" key="1">
    <citation type="journal article" date="2019" name="bioRxiv">
        <title>The Genome of the Zebra Mussel, Dreissena polymorpha: A Resource for Invasive Species Research.</title>
        <authorList>
            <person name="McCartney M.A."/>
            <person name="Auch B."/>
            <person name="Kono T."/>
            <person name="Mallez S."/>
            <person name="Zhang Y."/>
            <person name="Obille A."/>
            <person name="Becker A."/>
            <person name="Abrahante J.E."/>
            <person name="Garbe J."/>
            <person name="Badalamenti J.P."/>
            <person name="Herman A."/>
            <person name="Mangelson H."/>
            <person name="Liachko I."/>
            <person name="Sullivan S."/>
            <person name="Sone E.D."/>
            <person name="Koren S."/>
            <person name="Silverstein K.A.T."/>
            <person name="Beckman K.B."/>
            <person name="Gohl D.M."/>
        </authorList>
    </citation>
    <scope>NUCLEOTIDE SEQUENCE</scope>
    <source>
        <strain evidence="2">Duluth1</strain>
        <tissue evidence="2">Whole animal</tissue>
    </source>
</reference>
<name>A0A9D4MX53_DREPO</name>
<keyword evidence="3" id="KW-1185">Reference proteome</keyword>
<gene>
    <name evidence="2" type="ORF">DPMN_007515</name>
</gene>
<evidence type="ECO:0000313" key="3">
    <source>
        <dbReference type="Proteomes" id="UP000828390"/>
    </source>
</evidence>